<feature type="transmembrane region" description="Helical" evidence="8">
    <location>
        <begin position="215"/>
        <end position="235"/>
    </location>
</feature>
<evidence type="ECO:0000313" key="9">
    <source>
        <dbReference type="EMBL" id="ESL02558.1"/>
    </source>
</evidence>
<protein>
    <submittedName>
        <fullName evidence="9">Channel protein, hemolysin III family</fullName>
    </submittedName>
</protein>
<feature type="transmembrane region" description="Helical" evidence="8">
    <location>
        <begin position="121"/>
        <end position="140"/>
    </location>
</feature>
<dbReference type="STRING" id="592026.GCWU0000282_002694"/>
<feature type="binding site" evidence="7">
    <location>
        <position position="214"/>
    </location>
    <ligand>
        <name>Zn(2+)</name>
        <dbReference type="ChEBI" id="CHEBI:29105"/>
    </ligand>
</feature>
<comment type="subcellular location">
    <subcellularLocation>
        <location evidence="1">Cell membrane</location>
        <topology evidence="1">Multi-pass membrane protein</topology>
    </subcellularLocation>
</comment>
<organism evidence="9 10">
    <name type="scientific">Catonella morbi ATCC 51271</name>
    <dbReference type="NCBI Taxonomy" id="592026"/>
    <lineage>
        <taxon>Bacteria</taxon>
        <taxon>Bacillati</taxon>
        <taxon>Bacillota</taxon>
        <taxon>Clostridia</taxon>
        <taxon>Lachnospirales</taxon>
        <taxon>Lachnospiraceae</taxon>
        <taxon>Catonella</taxon>
    </lineage>
</organism>
<comment type="caution">
    <text evidence="9">The sequence shown here is derived from an EMBL/GenBank/DDBJ whole genome shotgun (WGS) entry which is preliminary data.</text>
</comment>
<keyword evidence="7" id="KW-0862">Zinc</keyword>
<feature type="transmembrane region" description="Helical" evidence="8">
    <location>
        <begin position="97"/>
        <end position="115"/>
    </location>
</feature>
<dbReference type="InterPro" id="IPR004254">
    <property type="entry name" value="AdipoR/HlyIII-related"/>
</dbReference>
<evidence type="ECO:0000256" key="1">
    <source>
        <dbReference type="ARBA" id="ARBA00004651"/>
    </source>
</evidence>
<dbReference type="NCBIfam" id="TIGR01065">
    <property type="entry name" value="hlyIII"/>
    <property type="match status" value="1"/>
</dbReference>
<evidence type="ECO:0000313" key="10">
    <source>
        <dbReference type="Proteomes" id="UP000018227"/>
    </source>
</evidence>
<dbReference type="PANTHER" id="PTHR20855:SF3">
    <property type="entry name" value="LD03007P"/>
    <property type="match status" value="1"/>
</dbReference>
<dbReference type="PANTHER" id="PTHR20855">
    <property type="entry name" value="ADIPOR/PROGESTIN RECEPTOR-RELATED"/>
    <property type="match status" value="1"/>
</dbReference>
<evidence type="ECO:0000256" key="4">
    <source>
        <dbReference type="ARBA" id="ARBA00022692"/>
    </source>
</evidence>
<evidence type="ECO:0000256" key="3">
    <source>
        <dbReference type="ARBA" id="ARBA00022475"/>
    </source>
</evidence>
<keyword evidence="7" id="KW-0479">Metal-binding</keyword>
<evidence type="ECO:0000256" key="5">
    <source>
        <dbReference type="ARBA" id="ARBA00022989"/>
    </source>
</evidence>
<evidence type="ECO:0000256" key="6">
    <source>
        <dbReference type="ARBA" id="ARBA00023136"/>
    </source>
</evidence>
<dbReference type="GO" id="GO:0046872">
    <property type="term" value="F:metal ion binding"/>
    <property type="evidence" value="ECO:0007669"/>
    <property type="project" value="UniProtKB-KW"/>
</dbReference>
<feature type="transmembrane region" description="Helical" evidence="8">
    <location>
        <begin position="176"/>
        <end position="195"/>
    </location>
</feature>
<evidence type="ECO:0000256" key="7">
    <source>
        <dbReference type="PIRSR" id="PIRSR604254-1"/>
    </source>
</evidence>
<dbReference type="eggNOG" id="COG1272">
    <property type="taxonomic scope" value="Bacteria"/>
</dbReference>
<keyword evidence="3" id="KW-1003">Cell membrane</keyword>
<proteinExistence type="inferred from homology"/>
<name>V2Y0N9_9FIRM</name>
<keyword evidence="6 8" id="KW-0472">Membrane</keyword>
<gene>
    <name evidence="9" type="ORF">GCWU0000282_002694</name>
</gene>
<evidence type="ECO:0000256" key="8">
    <source>
        <dbReference type="SAM" id="Phobius"/>
    </source>
</evidence>
<feature type="transmembrane region" description="Helical" evidence="8">
    <location>
        <begin position="58"/>
        <end position="85"/>
    </location>
</feature>
<dbReference type="EMBL" id="ACIL03000016">
    <property type="protein sequence ID" value="ESL02558.1"/>
    <property type="molecule type" value="Genomic_DNA"/>
</dbReference>
<keyword evidence="10" id="KW-1185">Reference proteome</keyword>
<dbReference type="Proteomes" id="UP000018227">
    <property type="component" value="Unassembled WGS sequence"/>
</dbReference>
<dbReference type="GO" id="GO:0140911">
    <property type="term" value="F:pore-forming activity"/>
    <property type="evidence" value="ECO:0007669"/>
    <property type="project" value="InterPro"/>
</dbReference>
<feature type="binding site" evidence="7">
    <location>
        <position position="79"/>
    </location>
    <ligand>
        <name>Zn(2+)</name>
        <dbReference type="ChEBI" id="CHEBI:29105"/>
    </ligand>
</feature>
<dbReference type="OrthoDB" id="9813689at2"/>
<dbReference type="RefSeq" id="WP_023355540.1">
    <property type="nucleotide sequence ID" value="NZ_KI535369.1"/>
</dbReference>
<dbReference type="InterPro" id="IPR005744">
    <property type="entry name" value="Hy-lIII"/>
</dbReference>
<keyword evidence="4 8" id="KW-0812">Transmembrane</keyword>
<reference evidence="9 10" key="1">
    <citation type="submission" date="2013-06" db="EMBL/GenBank/DDBJ databases">
        <authorList>
            <person name="Weinstock G."/>
            <person name="Sodergren E."/>
            <person name="Clifton S."/>
            <person name="Fulton L."/>
            <person name="Fulton B."/>
            <person name="Courtney L."/>
            <person name="Fronick C."/>
            <person name="Harrison M."/>
            <person name="Strong C."/>
            <person name="Farmer C."/>
            <person name="Delahaunty K."/>
            <person name="Markovic C."/>
            <person name="Hall O."/>
            <person name="Minx P."/>
            <person name="Tomlinson C."/>
            <person name="Mitreva M."/>
            <person name="Nelson J."/>
            <person name="Hou S."/>
            <person name="Wollam A."/>
            <person name="Pepin K.H."/>
            <person name="Johnson M."/>
            <person name="Bhonagiri V."/>
            <person name="Nash W.E."/>
            <person name="Warren W."/>
            <person name="Chinwalla A."/>
            <person name="Mardis E.R."/>
            <person name="Wilson R.K."/>
        </authorList>
    </citation>
    <scope>NUCLEOTIDE SEQUENCE [LARGE SCALE GENOMIC DNA]</scope>
    <source>
        <strain evidence="9 10">ATCC 51271</strain>
    </source>
</reference>
<dbReference type="Pfam" id="PF03006">
    <property type="entry name" value="HlyIII"/>
    <property type="match status" value="1"/>
</dbReference>
<dbReference type="GO" id="GO:0005886">
    <property type="term" value="C:plasma membrane"/>
    <property type="evidence" value="ECO:0007669"/>
    <property type="project" value="UniProtKB-SubCell"/>
</dbReference>
<evidence type="ECO:0000256" key="2">
    <source>
        <dbReference type="ARBA" id="ARBA00008488"/>
    </source>
</evidence>
<dbReference type="AlphaFoldDB" id="V2Y0N9"/>
<feature type="transmembrane region" description="Helical" evidence="8">
    <location>
        <begin position="28"/>
        <end position="46"/>
    </location>
</feature>
<comment type="similarity">
    <text evidence="2">Belongs to the UPF0073 (Hly-III) family.</text>
</comment>
<sequence>MKVKNREKTRFGVLPGTISIQIREPGSALTHFFGLILLWIGAGPLLQRSLEHGSTATALSMFVFILSASLLYAASTLYHSVVLDLKKTLIFRKIDHIMISVLIAGTYTPVCLTALKGPVGYLLLGSIWTLALGGILLKIFFVHCPKWLSSTLYVVMGWLCVFAMKPLYRILPLSAFLWLLFGGIAYTVGAVIYAFKLKAFNEKHIYFGSHEIFHVFIMIGTFCHYMVLYGTLAFYV</sequence>
<feature type="binding site" evidence="7">
    <location>
        <position position="210"/>
    </location>
    <ligand>
        <name>Zn(2+)</name>
        <dbReference type="ChEBI" id="CHEBI:29105"/>
    </ligand>
</feature>
<accession>V2Y0N9</accession>
<feature type="transmembrane region" description="Helical" evidence="8">
    <location>
        <begin position="147"/>
        <end position="164"/>
    </location>
</feature>
<keyword evidence="5 8" id="KW-1133">Transmembrane helix</keyword>
<dbReference type="HOGENOM" id="CLU_051078_2_1_9"/>